<dbReference type="EMBL" id="CP119906">
    <property type="protein sequence ID" value="WFD24581.1"/>
    <property type="molecule type" value="Genomic_DNA"/>
</dbReference>
<name>A0AAF0EH74_9BASI</name>
<dbReference type="Proteomes" id="UP001214415">
    <property type="component" value="Chromosome 7"/>
</dbReference>
<gene>
    <name evidence="1" type="ORF">MEQU1_003284</name>
</gene>
<reference evidence="1" key="1">
    <citation type="submission" date="2023-03" db="EMBL/GenBank/DDBJ databases">
        <title>Mating type loci evolution in Malassezia.</title>
        <authorList>
            <person name="Coelho M.A."/>
        </authorList>
    </citation>
    <scope>NUCLEOTIDE SEQUENCE</scope>
    <source>
        <strain evidence="1">CBS 12830</strain>
    </source>
</reference>
<organism evidence="1 2">
    <name type="scientific">Malassezia equina</name>
    <dbReference type="NCBI Taxonomy" id="1381935"/>
    <lineage>
        <taxon>Eukaryota</taxon>
        <taxon>Fungi</taxon>
        <taxon>Dikarya</taxon>
        <taxon>Basidiomycota</taxon>
        <taxon>Ustilaginomycotina</taxon>
        <taxon>Malasseziomycetes</taxon>
        <taxon>Malasseziales</taxon>
        <taxon>Malasseziaceae</taxon>
        <taxon>Malassezia</taxon>
    </lineage>
</organism>
<sequence length="294" mass="34910">MLWGFRRLGIAKQGHWQVMHKLATSRHPRKRWSPQMCLAMLRSRDALDMITRIQQDEGPQKIGLNMDEVNDTPESNDVVAKQVLWNMFMLRQSGLYIGFVKVLLQENQKAVLQAFSALTLTHLDLHEEAPLRHPLFHQKEIVLEPDNTTILLVMDAIIKAESHTNDLPEKLLSFLRSVDRAWGSWRLRQDPSWHPMFLDLRPMQRLLSLCLETGAYRAVRQILRFQQGLLRRELKWHKSSNKKRIWRQGLNELTMLHKWADTLAVLRKRRWIMDNQAQYLYQMASKLARQYQYR</sequence>
<proteinExistence type="predicted"/>
<evidence type="ECO:0000313" key="2">
    <source>
        <dbReference type="Proteomes" id="UP001214415"/>
    </source>
</evidence>
<keyword evidence="2" id="KW-1185">Reference proteome</keyword>
<accession>A0AAF0EH74</accession>
<protein>
    <submittedName>
        <fullName evidence="1">Uncharacterized protein</fullName>
    </submittedName>
</protein>
<evidence type="ECO:0000313" key="1">
    <source>
        <dbReference type="EMBL" id="WFD24581.1"/>
    </source>
</evidence>
<dbReference type="AlphaFoldDB" id="A0AAF0EH74"/>